<dbReference type="EMBL" id="BDSA01000002">
    <property type="protein sequence ID" value="GBE60963.1"/>
    <property type="molecule type" value="Genomic_DNA"/>
</dbReference>
<feature type="compositionally biased region" description="Polar residues" evidence="1">
    <location>
        <begin position="387"/>
        <end position="399"/>
    </location>
</feature>
<dbReference type="AlphaFoldDB" id="A0A2H6KD94"/>
<organism evidence="2 3">
    <name type="scientific">Babesia ovata</name>
    <dbReference type="NCBI Taxonomy" id="189622"/>
    <lineage>
        <taxon>Eukaryota</taxon>
        <taxon>Sar</taxon>
        <taxon>Alveolata</taxon>
        <taxon>Apicomplexa</taxon>
        <taxon>Aconoidasida</taxon>
        <taxon>Piroplasmida</taxon>
        <taxon>Babesiidae</taxon>
        <taxon>Babesia</taxon>
    </lineage>
</organism>
<keyword evidence="3" id="KW-1185">Reference proteome</keyword>
<dbReference type="Proteomes" id="UP000236319">
    <property type="component" value="Unassembled WGS sequence"/>
</dbReference>
<dbReference type="GeneID" id="39874733"/>
<dbReference type="VEuPathDB" id="PiroplasmaDB:BOVATA_024560"/>
<evidence type="ECO:0000256" key="1">
    <source>
        <dbReference type="SAM" id="MobiDB-lite"/>
    </source>
</evidence>
<gene>
    <name evidence="2" type="ORF">BOVATA_024560</name>
</gene>
<dbReference type="RefSeq" id="XP_028867206.1">
    <property type="nucleotide sequence ID" value="XM_029011373.1"/>
</dbReference>
<accession>A0A2H6KD94</accession>
<comment type="caution">
    <text evidence="2">The sequence shown here is derived from an EMBL/GenBank/DDBJ whole genome shotgun (WGS) entry which is preliminary data.</text>
</comment>
<evidence type="ECO:0000313" key="3">
    <source>
        <dbReference type="Proteomes" id="UP000236319"/>
    </source>
</evidence>
<protein>
    <submittedName>
        <fullName evidence="2">Extracellular matrix-binding ebh, putative</fullName>
    </submittedName>
</protein>
<name>A0A2H6KD94_9APIC</name>
<proteinExistence type="predicted"/>
<evidence type="ECO:0000313" key="2">
    <source>
        <dbReference type="EMBL" id="GBE60963.1"/>
    </source>
</evidence>
<feature type="region of interest" description="Disordered" evidence="1">
    <location>
        <begin position="387"/>
        <end position="406"/>
    </location>
</feature>
<reference evidence="2 3" key="1">
    <citation type="journal article" date="2017" name="BMC Genomics">
        <title>Whole-genome assembly of Babesia ovata and comparative genomics between closely related pathogens.</title>
        <authorList>
            <person name="Yamagishi J."/>
            <person name="Asada M."/>
            <person name="Hakimi H."/>
            <person name="Tanaka T.Q."/>
            <person name="Sugimoto C."/>
            <person name="Kawazu S."/>
        </authorList>
    </citation>
    <scope>NUCLEOTIDE SEQUENCE [LARGE SCALE GENOMIC DNA]</scope>
    <source>
        <strain evidence="2 3">Miyake</strain>
    </source>
</reference>
<sequence length="477" mass="52393">MDESLKKDLRTVREEIKDGIKDVITTLQVKEFDTLVKTDLKSLRDKIMKLKDGVDSSKADEGTGLVGQHLKTIKDQYDKLHKETTGPGGSIAKETGLLDNKFQSAIQHPLNDAVDKVDMAIETLGEQFQLQGKKNIEEVFNKIKGEVGSIITGNHGKLKTGLEAVVDKVRGLAGLFRGQSQFEIKVQGWVENNILKVDPIKSFIEKYIGENGQGKFHGNYGKKKRGGQFYTDLNEQIAIVFKEKLTSEATTAGRVVEDLFREAESNRTVRKYVNALKEGCNKFVEKLGETLKTNDVDQFPDAIDTLVNTIVQKITSAVKNGSPAPDTKYLIPAVQGAVIQLLVVARQVAVELGSFALNADNNHLSLADNVDNALKVAKTLEGQLKDANTAQKSSGQTESPAKAVDSRLSEVRNMVGGLDDTFKQKVKKELQEAVNKLDGAVRDFDTEAQIREAAKAAYLSNFLSDRMTLSSGPNSRL</sequence>